<dbReference type="SUPFAM" id="SSF56784">
    <property type="entry name" value="HAD-like"/>
    <property type="match status" value="1"/>
</dbReference>
<dbReference type="SMART" id="SM00775">
    <property type="entry name" value="LNS2"/>
    <property type="match status" value="1"/>
</dbReference>
<evidence type="ECO:0000259" key="4">
    <source>
        <dbReference type="SMART" id="SM00775"/>
    </source>
</evidence>
<organism evidence="5 6">
    <name type="scientific">Tigriopus californicus</name>
    <name type="common">Marine copepod</name>
    <dbReference type="NCBI Taxonomy" id="6832"/>
    <lineage>
        <taxon>Eukaryota</taxon>
        <taxon>Metazoa</taxon>
        <taxon>Ecdysozoa</taxon>
        <taxon>Arthropoda</taxon>
        <taxon>Crustacea</taxon>
        <taxon>Multicrustacea</taxon>
        <taxon>Hexanauplia</taxon>
        <taxon>Copepoda</taxon>
        <taxon>Harpacticoida</taxon>
        <taxon>Harpacticidae</taxon>
        <taxon>Tigriopus</taxon>
    </lineage>
</organism>
<comment type="catalytic activity">
    <reaction evidence="1">
        <text>a 1,2-diacyl-sn-glycero-3-phosphate + H2O = a 1,2-diacyl-sn-glycerol + phosphate</text>
        <dbReference type="Rhea" id="RHEA:27429"/>
        <dbReference type="ChEBI" id="CHEBI:15377"/>
        <dbReference type="ChEBI" id="CHEBI:17815"/>
        <dbReference type="ChEBI" id="CHEBI:43474"/>
        <dbReference type="ChEBI" id="CHEBI:58608"/>
        <dbReference type="EC" id="3.1.3.4"/>
    </reaction>
    <physiologicalReaction direction="left-to-right" evidence="1">
        <dbReference type="Rhea" id="RHEA:27430"/>
    </physiologicalReaction>
</comment>
<dbReference type="PANTHER" id="PTHR12181:SF12">
    <property type="entry name" value="PHOSPHATIDATE PHOSPHATASE"/>
    <property type="match status" value="1"/>
</dbReference>
<dbReference type="InterPro" id="IPR013209">
    <property type="entry name" value="LNS2"/>
</dbReference>
<keyword evidence="6" id="KW-1185">Reference proteome</keyword>
<feature type="domain" description="LNS2/PITP" evidence="4">
    <location>
        <begin position="150"/>
        <end position="307"/>
    </location>
</feature>
<feature type="chain" id="PRO_5021837754" description="LNS2/PITP domain-containing protein" evidence="3">
    <location>
        <begin position="20"/>
        <end position="329"/>
    </location>
</feature>
<dbReference type="InterPro" id="IPR023214">
    <property type="entry name" value="HAD_sf"/>
</dbReference>
<dbReference type="InterPro" id="IPR007651">
    <property type="entry name" value="Lipin_N"/>
</dbReference>
<dbReference type="InterPro" id="IPR036412">
    <property type="entry name" value="HAD-like_sf"/>
</dbReference>
<accession>A0A553P612</accession>
<name>A0A553P612_TIGCA</name>
<evidence type="ECO:0000256" key="1">
    <source>
        <dbReference type="ARBA" id="ARBA00001180"/>
    </source>
</evidence>
<comment type="similarity">
    <text evidence="2">Belongs to the lipin family.</text>
</comment>
<dbReference type="EMBL" id="VCGU01000007">
    <property type="protein sequence ID" value="TRY73126.1"/>
    <property type="molecule type" value="Genomic_DNA"/>
</dbReference>
<reference evidence="5 6" key="1">
    <citation type="journal article" date="2018" name="Nat. Ecol. Evol.">
        <title>Genomic signatures of mitonuclear coevolution across populations of Tigriopus californicus.</title>
        <authorList>
            <person name="Barreto F.S."/>
            <person name="Watson E.T."/>
            <person name="Lima T.G."/>
            <person name="Willett C.S."/>
            <person name="Edmands S."/>
            <person name="Li W."/>
            <person name="Burton R.S."/>
        </authorList>
    </citation>
    <scope>NUCLEOTIDE SEQUENCE [LARGE SCALE GENOMIC DNA]</scope>
    <source>
        <strain evidence="5 6">San Diego</strain>
    </source>
</reference>
<dbReference type="Pfam" id="PF08235">
    <property type="entry name" value="LNS2"/>
    <property type="match status" value="1"/>
</dbReference>
<protein>
    <recommendedName>
        <fullName evidence="4">LNS2/PITP domain-containing protein</fullName>
    </recommendedName>
</protein>
<dbReference type="OMA" id="YTQDHIC"/>
<dbReference type="InterPro" id="IPR031315">
    <property type="entry name" value="LNS2/PITP"/>
</dbReference>
<keyword evidence="3" id="KW-0732">Signal</keyword>
<sequence>MEWLSFLLLIQFTISVTNSKKCDLAEEFTTESLANGANDVIVVQQSDGSYKSTPFSVQIGKFATWQTFFKSRQGRLVDIEINGVQAPVKMAILDSGAACFTRQNNQFDFSSEEFLTFNLRPGRNMGMYRAPSLGVEIPFDVYLYSQTDQFVVTDVDGTITSSNTKGHVLPRIGFNADHDSVVELLDKVDKTNRHVIYLTARPMAMDTDTREYLFETLQYSEGQYSLPYGPLFLNPKPTSEALVEAVTGPQVQKILTLRYIISLFESGPSVVNGAYGNTPNDREAYIVTGIDPGKVFTVNEAGTLTRASDGAETSYQGQSDIITELYPSV</sequence>
<gene>
    <name evidence="5" type="ORF">TCAL_09171</name>
</gene>
<dbReference type="STRING" id="6832.A0A553P612"/>
<dbReference type="Pfam" id="PF04571">
    <property type="entry name" value="Lipin_N"/>
    <property type="match status" value="1"/>
</dbReference>
<proteinExistence type="inferred from homology"/>
<dbReference type="Proteomes" id="UP000318571">
    <property type="component" value="Chromosome 3"/>
</dbReference>
<dbReference type="Gene3D" id="3.40.50.1000">
    <property type="entry name" value="HAD superfamily/HAD-like"/>
    <property type="match status" value="1"/>
</dbReference>
<dbReference type="PANTHER" id="PTHR12181">
    <property type="entry name" value="LIPIN"/>
    <property type="match status" value="1"/>
</dbReference>
<dbReference type="GO" id="GO:0008195">
    <property type="term" value="F:phosphatidate phosphatase activity"/>
    <property type="evidence" value="ECO:0007669"/>
    <property type="project" value="UniProtKB-EC"/>
</dbReference>
<evidence type="ECO:0000313" key="6">
    <source>
        <dbReference type="Proteomes" id="UP000318571"/>
    </source>
</evidence>
<feature type="signal peptide" evidence="3">
    <location>
        <begin position="1"/>
        <end position="19"/>
    </location>
</feature>
<evidence type="ECO:0000313" key="5">
    <source>
        <dbReference type="EMBL" id="TRY73126.1"/>
    </source>
</evidence>
<evidence type="ECO:0000256" key="2">
    <source>
        <dbReference type="ARBA" id="ARBA00005476"/>
    </source>
</evidence>
<dbReference type="AlphaFoldDB" id="A0A553P612"/>
<evidence type="ECO:0000256" key="3">
    <source>
        <dbReference type="SAM" id="SignalP"/>
    </source>
</evidence>
<dbReference type="OrthoDB" id="4567at2759"/>
<comment type="caution">
    <text evidence="5">The sequence shown here is derived from an EMBL/GenBank/DDBJ whole genome shotgun (WGS) entry which is preliminary data.</text>
</comment>
<dbReference type="InterPro" id="IPR026058">
    <property type="entry name" value="LIPIN"/>
</dbReference>